<name>A0ACC6K358_9PSED</name>
<dbReference type="Proteomes" id="UP001259587">
    <property type="component" value="Unassembled WGS sequence"/>
</dbReference>
<organism evidence="1 2">
    <name type="scientific">Pseudomonas hunanensis</name>
    <dbReference type="NCBI Taxonomy" id="1247546"/>
    <lineage>
        <taxon>Bacteria</taxon>
        <taxon>Pseudomonadati</taxon>
        <taxon>Pseudomonadota</taxon>
        <taxon>Gammaproteobacteria</taxon>
        <taxon>Pseudomonadales</taxon>
        <taxon>Pseudomonadaceae</taxon>
        <taxon>Pseudomonas</taxon>
    </lineage>
</organism>
<comment type="caution">
    <text evidence="1">The sequence shown here is derived from an EMBL/GenBank/DDBJ whole genome shotgun (WGS) entry which is preliminary data.</text>
</comment>
<dbReference type="EMBL" id="JAVDTH010000012">
    <property type="protein sequence ID" value="MDR6712905.1"/>
    <property type="molecule type" value="Genomic_DNA"/>
</dbReference>
<keyword evidence="2" id="KW-1185">Reference proteome</keyword>
<gene>
    <name evidence="1" type="ORF">J2W83_002507</name>
</gene>
<evidence type="ECO:0000313" key="2">
    <source>
        <dbReference type="Proteomes" id="UP001259587"/>
    </source>
</evidence>
<proteinExistence type="predicted"/>
<accession>A0ACC6K358</accession>
<sequence length="689" mass="76148">MVDKGNEFGSLAQVVHLASGESCDAVNESISRYDWSKTQLGALPHWPPALRIAVDMMLLSPFPSALVWGTDLTVIHNDAYLSVLASPDPVLGRAFDTLWSDHWPAIGPWVFKALAGKAGFVDDAPVSICLPYGSGHAWYAFSYTPVRDDQGQVAGFLHTVIDTTESVETIDAWRKRALAFEEQIVRSLADRDHIWQLSHDAMIVVSPELRLQAANPAWCRMLGWHEGQTTGMAIIDLVHPADRLEVSSAALDVLQGRGVDQVETRLRHRDGHYRWFRWSARREGDMLTAVGRDISQEREDALRQTETLLRNSQRMGAVGQLAGGMAHEMNNLLSGIGGSLELLQWRLAQGRLERIDNYVQLARDSVQRAMTLTHRLLAFSKNQPLSPKPLEINHQLLALESLLLQTLGPEMNLQWQLDVAPWRVRLDPCQLENAVINLCANARDACVPSGTLIIRSTNQRLAAGGPADKGLPAGDYVTLQFDDDGQGMTTEDVARAFEPFFTTKPVGRGAGLGLSMVYGFVHQSQGHVWIESTLEQGTRVTLMFPRCLEEPEQIPRAEPVQAVAAGHGGRLLLIDDETNLRHLMKEALVDHGFEVCDVADANAAMAQFRHGGEFDVVITDIGLPGGFSGRQLAKTIRMLQPQQKILFITGFTDQPVEQHILDEPGTALMLKPFSLKVLVGQVQQLLTVQ</sequence>
<protein>
    <submittedName>
        <fullName evidence="1">PAS domain S-box-containing protein</fullName>
    </submittedName>
</protein>
<evidence type="ECO:0000313" key="1">
    <source>
        <dbReference type="EMBL" id="MDR6712905.1"/>
    </source>
</evidence>
<reference evidence="1" key="1">
    <citation type="submission" date="2023-07" db="EMBL/GenBank/DDBJ databases">
        <title>Sorghum-associated microbial communities from plants grown in Nebraska, USA.</title>
        <authorList>
            <person name="Schachtman D."/>
        </authorList>
    </citation>
    <scope>NUCLEOTIDE SEQUENCE</scope>
    <source>
        <strain evidence="1">BE56</strain>
    </source>
</reference>